<dbReference type="PROSITE" id="PS00108">
    <property type="entry name" value="PROTEIN_KINASE_ST"/>
    <property type="match status" value="1"/>
</dbReference>
<dbReference type="STRING" id="154538.A0A1M2VLY5"/>
<protein>
    <submittedName>
        <fullName evidence="7">Serine/threonine-protein kinase MRCK gamma</fullName>
    </submittedName>
</protein>
<evidence type="ECO:0000256" key="3">
    <source>
        <dbReference type="ARBA" id="ARBA00022741"/>
    </source>
</evidence>
<dbReference type="GO" id="GO:0005524">
    <property type="term" value="F:ATP binding"/>
    <property type="evidence" value="ECO:0007669"/>
    <property type="project" value="UniProtKB-KW"/>
</dbReference>
<feature type="domain" description="Protein kinase" evidence="6">
    <location>
        <begin position="211"/>
        <end position="475"/>
    </location>
</feature>
<dbReference type="Proteomes" id="UP000184267">
    <property type="component" value="Unassembled WGS sequence"/>
</dbReference>
<evidence type="ECO:0000256" key="5">
    <source>
        <dbReference type="ARBA" id="ARBA00022840"/>
    </source>
</evidence>
<dbReference type="PROSITE" id="PS50011">
    <property type="entry name" value="PROTEIN_KINASE_DOM"/>
    <property type="match status" value="1"/>
</dbReference>
<dbReference type="InterPro" id="IPR008271">
    <property type="entry name" value="Ser/Thr_kinase_AS"/>
</dbReference>
<keyword evidence="4 7" id="KW-0418">Kinase</keyword>
<dbReference type="EMBL" id="MNAD01001030">
    <property type="protein sequence ID" value="OJT08552.1"/>
    <property type="molecule type" value="Genomic_DNA"/>
</dbReference>
<dbReference type="PANTHER" id="PTHR24351">
    <property type="entry name" value="RIBOSOMAL PROTEIN S6 KINASE"/>
    <property type="match status" value="1"/>
</dbReference>
<evidence type="ECO:0000256" key="2">
    <source>
        <dbReference type="ARBA" id="ARBA00022679"/>
    </source>
</evidence>
<dbReference type="Pfam" id="PF00069">
    <property type="entry name" value="Pkinase"/>
    <property type="match status" value="1"/>
</dbReference>
<dbReference type="AlphaFoldDB" id="A0A1M2VLY5"/>
<name>A0A1M2VLY5_TRAPU</name>
<evidence type="ECO:0000259" key="6">
    <source>
        <dbReference type="PROSITE" id="PS50011"/>
    </source>
</evidence>
<reference evidence="7 8" key="1">
    <citation type="submission" date="2016-10" db="EMBL/GenBank/DDBJ databases">
        <title>Genome sequence of the basidiomycete white-rot fungus Trametes pubescens.</title>
        <authorList>
            <person name="Makela M.R."/>
            <person name="Granchi Z."/>
            <person name="Peng M."/>
            <person name="De Vries R.P."/>
            <person name="Grigoriev I."/>
            <person name="Riley R."/>
            <person name="Hilden K."/>
        </authorList>
    </citation>
    <scope>NUCLEOTIDE SEQUENCE [LARGE SCALE GENOMIC DNA]</scope>
    <source>
        <strain evidence="7 8">FBCC735</strain>
    </source>
</reference>
<organism evidence="7 8">
    <name type="scientific">Trametes pubescens</name>
    <name type="common">White-rot fungus</name>
    <dbReference type="NCBI Taxonomy" id="154538"/>
    <lineage>
        <taxon>Eukaryota</taxon>
        <taxon>Fungi</taxon>
        <taxon>Dikarya</taxon>
        <taxon>Basidiomycota</taxon>
        <taxon>Agaricomycotina</taxon>
        <taxon>Agaricomycetes</taxon>
        <taxon>Polyporales</taxon>
        <taxon>Polyporaceae</taxon>
        <taxon>Trametes</taxon>
    </lineage>
</organism>
<keyword evidence="8" id="KW-1185">Reference proteome</keyword>
<dbReference type="SUPFAM" id="SSF56112">
    <property type="entry name" value="Protein kinase-like (PK-like)"/>
    <property type="match status" value="1"/>
</dbReference>
<sequence>MNSSPSYPWAYLTKDPHKTFQASASVNGGYDEGLNKLSSSLTRFTPFKRFLQLPPAISTHPPPLSPLVTLSVWQSPSPAMGPEETAAPLLETWPHIQPFYEPDASLKPTLYSHHATPLWSPQHVDRWPQPPSKHVQFAADFEQIIHTRGLRDERDPVVPACCRPRALATIEPTRQGRDARDIQNLVSHKPTQRDVETGDRSTVISHRGITLTLTAKIAEGGVRCVVAAGYDGQSYAVKAIHKWRAFKTLYYTRAMFVQERDAMVRVSASGRTQYLAQLLMAWEEREIMYLVMPRYPANMRAVLDEEHILLKDRLLYCVELIAAVQALWRLGIVHQDIKPQNVLIDHNGCAVLSDFGIAEMVGEGGYNTWRDYNECGTPAYMAPEIVARDHAWRGHGAEVDVWSLGIVFLEILGLTDRWYFLVPNCETARKLHERALPIRLDIPPNAGEIPTELLPRMLKTDPAERIPVSELHAHVPPRMWDEVVTGTQSHKWRPDSTCVPQKLSGRCLDFATFRENERRLERFTPPTDADADMRRQFREEQSQAKISDFEYLAPGAFTCSDF</sequence>
<evidence type="ECO:0000313" key="7">
    <source>
        <dbReference type="EMBL" id="OJT08552.1"/>
    </source>
</evidence>
<evidence type="ECO:0000256" key="4">
    <source>
        <dbReference type="ARBA" id="ARBA00022777"/>
    </source>
</evidence>
<dbReference type="SMART" id="SM00220">
    <property type="entry name" value="S_TKc"/>
    <property type="match status" value="1"/>
</dbReference>
<comment type="caution">
    <text evidence="7">The sequence shown here is derived from an EMBL/GenBank/DDBJ whole genome shotgun (WGS) entry which is preliminary data.</text>
</comment>
<keyword evidence="5" id="KW-0067">ATP-binding</keyword>
<keyword evidence="2" id="KW-0808">Transferase</keyword>
<dbReference type="InterPro" id="IPR000719">
    <property type="entry name" value="Prot_kinase_dom"/>
</dbReference>
<dbReference type="Gene3D" id="1.10.510.10">
    <property type="entry name" value="Transferase(Phosphotransferase) domain 1"/>
    <property type="match status" value="1"/>
</dbReference>
<gene>
    <name evidence="7" type="ORF">TRAPUB_558</name>
</gene>
<dbReference type="GO" id="GO:0004674">
    <property type="term" value="F:protein serine/threonine kinase activity"/>
    <property type="evidence" value="ECO:0007669"/>
    <property type="project" value="UniProtKB-KW"/>
</dbReference>
<evidence type="ECO:0000313" key="8">
    <source>
        <dbReference type="Proteomes" id="UP000184267"/>
    </source>
</evidence>
<keyword evidence="1" id="KW-0723">Serine/threonine-protein kinase</keyword>
<evidence type="ECO:0000256" key="1">
    <source>
        <dbReference type="ARBA" id="ARBA00022527"/>
    </source>
</evidence>
<proteinExistence type="predicted"/>
<keyword evidence="3" id="KW-0547">Nucleotide-binding</keyword>
<dbReference type="OrthoDB" id="193860at2759"/>
<dbReference type="InterPro" id="IPR011009">
    <property type="entry name" value="Kinase-like_dom_sf"/>
</dbReference>
<accession>A0A1M2VLY5</accession>